<proteinExistence type="predicted"/>
<accession>A0P477</accession>
<dbReference type="AlphaFoldDB" id="A0P477"/>
<name>A0P477_ROSAI</name>
<comment type="caution">
    <text evidence="1">The sequence shown here is derived from an EMBL/GenBank/DDBJ whole genome shotgun (WGS) entry which is preliminary data.</text>
</comment>
<protein>
    <submittedName>
        <fullName evidence="1">Uncharacterized protein</fullName>
    </submittedName>
</protein>
<gene>
    <name evidence="1" type="ORF">SIAM614_00170</name>
</gene>
<sequence>MWEESSSGDGAINEPVRKEKKRRGAICNDLDLEKQLRKEYYQNLLNASKIPSAVIIKNDPMWLLPKFYDGALEASCVNITDMMRIITKNKGTYKYTEEQQKALDNIFIGHFQNKDENQFSSETLATVARFTFHVQQYEILLDIEKKLTEEETKPIRIETQETNRNNITKMMSSVKECMEIAREKLRIHIAEEDFLLAMEIFNPKNHSTKQEASANFSD</sequence>
<dbReference type="EMBL" id="AAUW01000040">
    <property type="protein sequence ID" value="EAV40173.1"/>
    <property type="molecule type" value="Genomic_DNA"/>
</dbReference>
<reference evidence="1 2" key="1">
    <citation type="submission" date="2006-05" db="EMBL/GenBank/DDBJ databases">
        <authorList>
            <person name="King G."/>
            <person name="Ferriera S."/>
            <person name="Johnson J."/>
            <person name="Kravitz S."/>
            <person name="Beeson K."/>
            <person name="Sutton G."/>
            <person name="Rogers Y.-H."/>
            <person name="Friedman R."/>
            <person name="Frazier M."/>
            <person name="Venter J.C."/>
        </authorList>
    </citation>
    <scope>NUCLEOTIDE SEQUENCE [LARGE SCALE GENOMIC DNA]</scope>
    <source>
        <strain evidence="2">ATCC 25650 / DSM 13394 / JCM 20685 / NBRC 16684 / NCIMB 2208 / IAM 12614 / B1</strain>
    </source>
</reference>
<organism evidence="1 2">
    <name type="scientific">Roseibium aggregatum (strain ATCC 25650 / DSM 13394 / JCM 20685 / NBRC 16684 / NCIMB 2208 / IAM 12614 / B1)</name>
    <name type="common">Stappia aggregata</name>
    <dbReference type="NCBI Taxonomy" id="384765"/>
    <lineage>
        <taxon>Bacteria</taxon>
        <taxon>Pseudomonadati</taxon>
        <taxon>Pseudomonadota</taxon>
        <taxon>Alphaproteobacteria</taxon>
        <taxon>Hyphomicrobiales</taxon>
        <taxon>Stappiaceae</taxon>
        <taxon>Roseibium</taxon>
    </lineage>
</organism>
<evidence type="ECO:0000313" key="2">
    <source>
        <dbReference type="Proteomes" id="UP000004848"/>
    </source>
</evidence>
<evidence type="ECO:0000313" key="1">
    <source>
        <dbReference type="EMBL" id="EAV40173.1"/>
    </source>
</evidence>
<dbReference type="Proteomes" id="UP000004848">
    <property type="component" value="Unassembled WGS sequence"/>
</dbReference>